<reference evidence="2 3" key="1">
    <citation type="submission" date="2019-07" db="EMBL/GenBank/DDBJ databases">
        <title>Genomic Encyclopedia of Type Strains, Phase III (KMG-III): the genomes of soil and plant-associated and newly described type strains.</title>
        <authorList>
            <person name="Whitman W."/>
        </authorList>
    </citation>
    <scope>NUCLEOTIDE SEQUENCE [LARGE SCALE GENOMIC DNA]</scope>
    <source>
        <strain evidence="2 3">BL24</strain>
    </source>
</reference>
<dbReference type="RefSeq" id="WP_246183552.1">
    <property type="nucleotide sequence ID" value="NZ_VNHS01000010.1"/>
</dbReference>
<evidence type="ECO:0000313" key="3">
    <source>
        <dbReference type="Proteomes" id="UP000323257"/>
    </source>
</evidence>
<feature type="coiled-coil region" evidence="1">
    <location>
        <begin position="88"/>
        <end position="136"/>
    </location>
</feature>
<evidence type="ECO:0008006" key="4">
    <source>
        <dbReference type="Google" id="ProtNLM"/>
    </source>
</evidence>
<gene>
    <name evidence="2" type="ORF">BCM02_110357</name>
</gene>
<dbReference type="EMBL" id="VNHS01000010">
    <property type="protein sequence ID" value="TYP71401.1"/>
    <property type="molecule type" value="Genomic_DNA"/>
</dbReference>
<evidence type="ECO:0000313" key="2">
    <source>
        <dbReference type="EMBL" id="TYP71401.1"/>
    </source>
</evidence>
<evidence type="ECO:0000256" key="1">
    <source>
        <dbReference type="SAM" id="Coils"/>
    </source>
</evidence>
<proteinExistence type="predicted"/>
<sequence>MNTEYQTAPHAMMERKTKRKAGPSPLAFLLVWVLLIGTGVLGAIWYTGKIKADIAQDVGAQTSGQITAMQQQYDAKLTALTAQYMDDLTKLQGKVDALNELLQFSKDNMSSKTDNSNKLYTQLSDVKKQLDQLKKELDLLK</sequence>
<comment type="caution">
    <text evidence="2">The sequence shown here is derived from an EMBL/GenBank/DDBJ whole genome shotgun (WGS) entry which is preliminary data.</text>
</comment>
<keyword evidence="1" id="KW-0175">Coiled coil</keyword>
<accession>A0A5S5BW36</accession>
<name>A0A5S5BW36_9BACL</name>
<dbReference type="AlphaFoldDB" id="A0A5S5BW36"/>
<dbReference type="Proteomes" id="UP000323257">
    <property type="component" value="Unassembled WGS sequence"/>
</dbReference>
<keyword evidence="3" id="KW-1185">Reference proteome</keyword>
<organism evidence="2 3">
    <name type="scientific">Paenibacillus methanolicus</name>
    <dbReference type="NCBI Taxonomy" id="582686"/>
    <lineage>
        <taxon>Bacteria</taxon>
        <taxon>Bacillati</taxon>
        <taxon>Bacillota</taxon>
        <taxon>Bacilli</taxon>
        <taxon>Bacillales</taxon>
        <taxon>Paenibacillaceae</taxon>
        <taxon>Paenibacillus</taxon>
    </lineage>
</organism>
<protein>
    <recommendedName>
        <fullName evidence="4">HemX protein</fullName>
    </recommendedName>
</protein>